<gene>
    <name evidence="2" type="primary">Evi5</name>
    <name evidence="2" type="ORF">CEXT_375641</name>
</gene>
<comment type="caution">
    <text evidence="2">The sequence shown here is derived from an EMBL/GenBank/DDBJ whole genome shotgun (WGS) entry which is preliminary data.</text>
</comment>
<proteinExistence type="predicted"/>
<feature type="coiled-coil region" evidence="1">
    <location>
        <begin position="11"/>
        <end position="41"/>
    </location>
</feature>
<evidence type="ECO:0000313" key="2">
    <source>
        <dbReference type="EMBL" id="GIY07330.1"/>
    </source>
</evidence>
<dbReference type="EMBL" id="BPLR01006088">
    <property type="protein sequence ID" value="GIY07330.1"/>
    <property type="molecule type" value="Genomic_DNA"/>
</dbReference>
<keyword evidence="1" id="KW-0175">Coiled coil</keyword>
<reference evidence="2 3" key="1">
    <citation type="submission" date="2021-06" db="EMBL/GenBank/DDBJ databases">
        <title>Caerostris extrusa draft genome.</title>
        <authorList>
            <person name="Kono N."/>
            <person name="Arakawa K."/>
        </authorList>
    </citation>
    <scope>NUCLEOTIDE SEQUENCE [LARGE SCALE GENOMIC DNA]</scope>
</reference>
<accession>A0AAV4QDY7</accession>
<sequence length="205" mass="23376">MKMELEHKNVISNYKKKVALLENQVKELADTNQAQIAAENEDVKILCKRVTELQVKLAEQRELNKKLTGMMENGDADANHNTDKSFNHISHFLETLKQSRNNLSGEEGNFEQIYKLRLSPRDIHPPSTLELLKNKQNTGAGLYKTFKEYQFPFQKSLPSRYPEDHNSKVTIAKLLFPQSSSGAPCTSVYWNSYPLGYLMGPEGQS</sequence>
<dbReference type="AlphaFoldDB" id="A0AAV4QDY7"/>
<evidence type="ECO:0000313" key="3">
    <source>
        <dbReference type="Proteomes" id="UP001054945"/>
    </source>
</evidence>
<organism evidence="2 3">
    <name type="scientific">Caerostris extrusa</name>
    <name type="common">Bark spider</name>
    <name type="synonym">Caerostris bankana</name>
    <dbReference type="NCBI Taxonomy" id="172846"/>
    <lineage>
        <taxon>Eukaryota</taxon>
        <taxon>Metazoa</taxon>
        <taxon>Ecdysozoa</taxon>
        <taxon>Arthropoda</taxon>
        <taxon>Chelicerata</taxon>
        <taxon>Arachnida</taxon>
        <taxon>Araneae</taxon>
        <taxon>Araneomorphae</taxon>
        <taxon>Entelegynae</taxon>
        <taxon>Araneoidea</taxon>
        <taxon>Araneidae</taxon>
        <taxon>Caerostris</taxon>
    </lineage>
</organism>
<name>A0AAV4QDY7_CAEEX</name>
<protein>
    <submittedName>
        <fullName evidence="2">Ecotropic viral integration site 5 ortholog</fullName>
    </submittedName>
</protein>
<evidence type="ECO:0000256" key="1">
    <source>
        <dbReference type="SAM" id="Coils"/>
    </source>
</evidence>
<keyword evidence="3" id="KW-1185">Reference proteome</keyword>
<dbReference type="Proteomes" id="UP001054945">
    <property type="component" value="Unassembled WGS sequence"/>
</dbReference>